<dbReference type="EMBL" id="FUZU01000001">
    <property type="protein sequence ID" value="SKC61233.1"/>
    <property type="molecule type" value="Genomic_DNA"/>
</dbReference>
<name>A0A1T5KBZ0_9BACT</name>
<evidence type="ECO:0000259" key="3">
    <source>
        <dbReference type="SMART" id="SM00642"/>
    </source>
</evidence>
<protein>
    <submittedName>
        <fullName evidence="4">Glycosidase</fullName>
    </submittedName>
</protein>
<accession>A0A1T5KBZ0</accession>
<dbReference type="InterPro" id="IPR017853">
    <property type="entry name" value="GH"/>
</dbReference>
<evidence type="ECO:0000313" key="4">
    <source>
        <dbReference type="EMBL" id="SKC61233.1"/>
    </source>
</evidence>
<dbReference type="Gene3D" id="2.60.40.1180">
    <property type="entry name" value="Golgi alpha-mannosidase II"/>
    <property type="match status" value="1"/>
</dbReference>
<dbReference type="PANTHER" id="PTHR10357:SF210">
    <property type="entry name" value="MALTODEXTRIN GLUCOSIDASE"/>
    <property type="match status" value="1"/>
</dbReference>
<feature type="domain" description="Glycosyl hydrolase family 13 catalytic" evidence="3">
    <location>
        <begin position="130"/>
        <end position="527"/>
    </location>
</feature>
<dbReference type="RefSeq" id="WP_079686519.1">
    <property type="nucleotide sequence ID" value="NZ_FUZU01000001.1"/>
</dbReference>
<sequence length="615" mass="71057">MKSIHLLFLVLLCIYPPILRAQSIEVYPPHWWTGMKNNTLQLLIKATDPQLGKSDVSIQHQGISISNVHRLENGKYLAIDIAISSDAVPGNAIITFKSGKKTQKVNWPLKSRDKDKVFAQGVTSSDFIYLAMPDRFSNGNPLNDKVKGMRDQSLNRDSIFHRHGGDLQGLINHLDYLQDLGVTTLWLTPVLENDMPDRTEHGYAITNHYKVDPRHGGAELYKKLSDELHKRNMKLIQDAVYNHVGLYHFFAQDKPTSDWLHEWPSYTNTTYKDQPLMDIHASKDDQRRMSDGWFTRFMPDLNQHNPYVANFLIQHALWSVEEFSIDGWRIDTYIYNDLDFMNHCNQALLDEYPNISLFGETWVHGVAAQAYFARNTFSTPFKSNLPGVTDFQTNLYGIMNAVNEPFGWTNGVNKLYQTLASDFVYEDAMRNVNFLDNHDMSRFYSVVNEDLSKYKMGLAWLLTCRGIPQMYYGTEVLMKGISNPDGWVRLDFPGGWPGDKVNKFTKEGRTEKENEAFEWTKKLANFRKNSSAIKTGKMMQYVPEDGVYVYFRYDDNQTVMCVMNTQEKPMTIDTKRFAERIKDFKQGREVATDIIHNVQATLSIPQKYMLVLELK</sequence>
<dbReference type="SUPFAM" id="SSF51445">
    <property type="entry name" value="(Trans)glycosidases"/>
    <property type="match status" value="1"/>
</dbReference>
<dbReference type="Gene3D" id="2.60.40.10">
    <property type="entry name" value="Immunoglobulins"/>
    <property type="match status" value="1"/>
</dbReference>
<dbReference type="SMART" id="SM00642">
    <property type="entry name" value="Aamy"/>
    <property type="match status" value="1"/>
</dbReference>
<reference evidence="4 5" key="1">
    <citation type="submission" date="2017-02" db="EMBL/GenBank/DDBJ databases">
        <authorList>
            <person name="Peterson S.W."/>
        </authorList>
    </citation>
    <scope>NUCLEOTIDE SEQUENCE [LARGE SCALE GENOMIC DNA]</scope>
    <source>
        <strain evidence="4 5">DSM 25262</strain>
    </source>
</reference>
<dbReference type="InterPro" id="IPR014756">
    <property type="entry name" value="Ig_E-set"/>
</dbReference>
<keyword evidence="2 4" id="KW-0326">Glycosidase</keyword>
<dbReference type="Pfam" id="PF09087">
    <property type="entry name" value="Cyc-maltodext_N"/>
    <property type="match status" value="1"/>
</dbReference>
<dbReference type="InterPro" id="IPR019492">
    <property type="entry name" value="Cyclo-malto-dextrinase_C"/>
</dbReference>
<dbReference type="AlphaFoldDB" id="A0A1T5KBZ0"/>
<evidence type="ECO:0000313" key="5">
    <source>
        <dbReference type="Proteomes" id="UP000190961"/>
    </source>
</evidence>
<dbReference type="PANTHER" id="PTHR10357">
    <property type="entry name" value="ALPHA-AMYLASE FAMILY MEMBER"/>
    <property type="match status" value="1"/>
</dbReference>
<dbReference type="InterPro" id="IPR015171">
    <property type="entry name" value="Cyc-maltodext_N"/>
</dbReference>
<dbReference type="InterPro" id="IPR006047">
    <property type="entry name" value="GH13_cat_dom"/>
</dbReference>
<dbReference type="InterPro" id="IPR013780">
    <property type="entry name" value="Glyco_hydro_b"/>
</dbReference>
<dbReference type="GO" id="GO:0005975">
    <property type="term" value="P:carbohydrate metabolic process"/>
    <property type="evidence" value="ECO:0007669"/>
    <property type="project" value="InterPro"/>
</dbReference>
<keyword evidence="1" id="KW-0378">Hydrolase</keyword>
<gene>
    <name evidence="4" type="ORF">SAMN05660236_2022</name>
</gene>
<dbReference type="OrthoDB" id="9806009at2"/>
<dbReference type="Gene3D" id="3.20.20.80">
    <property type="entry name" value="Glycosidases"/>
    <property type="match status" value="1"/>
</dbReference>
<dbReference type="SUPFAM" id="SSF51011">
    <property type="entry name" value="Glycosyl hydrolase domain"/>
    <property type="match status" value="1"/>
</dbReference>
<dbReference type="Proteomes" id="UP000190961">
    <property type="component" value="Unassembled WGS sequence"/>
</dbReference>
<dbReference type="InterPro" id="IPR013783">
    <property type="entry name" value="Ig-like_fold"/>
</dbReference>
<dbReference type="Pfam" id="PF00128">
    <property type="entry name" value="Alpha-amylase"/>
    <property type="match status" value="1"/>
</dbReference>
<evidence type="ECO:0000256" key="1">
    <source>
        <dbReference type="ARBA" id="ARBA00022801"/>
    </source>
</evidence>
<dbReference type="STRING" id="688867.SAMN05660236_2022"/>
<dbReference type="Pfam" id="PF10438">
    <property type="entry name" value="Cyc-maltodext_C"/>
    <property type="match status" value="1"/>
</dbReference>
<dbReference type="GO" id="GO:0016798">
    <property type="term" value="F:hydrolase activity, acting on glycosyl bonds"/>
    <property type="evidence" value="ECO:0007669"/>
    <property type="project" value="UniProtKB-KW"/>
</dbReference>
<dbReference type="CDD" id="cd11340">
    <property type="entry name" value="AmyAc_bac_CMD_like_3"/>
    <property type="match status" value="1"/>
</dbReference>
<proteinExistence type="predicted"/>
<evidence type="ECO:0000256" key="2">
    <source>
        <dbReference type="ARBA" id="ARBA00023295"/>
    </source>
</evidence>
<organism evidence="4 5">
    <name type="scientific">Ohtaekwangia koreensis</name>
    <dbReference type="NCBI Taxonomy" id="688867"/>
    <lineage>
        <taxon>Bacteria</taxon>
        <taxon>Pseudomonadati</taxon>
        <taxon>Bacteroidota</taxon>
        <taxon>Cytophagia</taxon>
        <taxon>Cytophagales</taxon>
        <taxon>Fulvivirgaceae</taxon>
        <taxon>Ohtaekwangia</taxon>
    </lineage>
</organism>
<keyword evidence="5" id="KW-1185">Reference proteome</keyword>
<dbReference type="SUPFAM" id="SSF81296">
    <property type="entry name" value="E set domains"/>
    <property type="match status" value="1"/>
</dbReference>